<keyword evidence="4" id="KW-0489">Methyltransferase</keyword>
<dbReference type="SUPFAM" id="SSF53335">
    <property type="entry name" value="S-adenosyl-L-methionine-dependent methyltransferases"/>
    <property type="match status" value="1"/>
</dbReference>
<evidence type="ECO:0000313" key="8">
    <source>
        <dbReference type="EMBL" id="UKJ89437.2"/>
    </source>
</evidence>
<gene>
    <name evidence="8" type="ORF">MACJ_002688</name>
</gene>
<evidence type="ECO:0000256" key="6">
    <source>
        <dbReference type="ARBA" id="ARBA00022691"/>
    </source>
</evidence>
<evidence type="ECO:0000256" key="1">
    <source>
        <dbReference type="ARBA" id="ARBA00000724"/>
    </source>
</evidence>
<dbReference type="InterPro" id="IPR007213">
    <property type="entry name" value="Ppm1/Ppm2/Tcmp"/>
</dbReference>
<evidence type="ECO:0000256" key="4">
    <source>
        <dbReference type="ARBA" id="ARBA00022603"/>
    </source>
</evidence>
<evidence type="ECO:0000256" key="2">
    <source>
        <dbReference type="ARBA" id="ARBA00010703"/>
    </source>
</evidence>
<comment type="catalytic activity">
    <reaction evidence="1">
        <text>[phosphatase 2A protein]-C-terminal L-leucine + S-adenosyl-L-methionine = [phosphatase 2A protein]-C-terminal L-leucine methyl ester + S-adenosyl-L-homocysteine</text>
        <dbReference type="Rhea" id="RHEA:48544"/>
        <dbReference type="Rhea" id="RHEA-COMP:12134"/>
        <dbReference type="Rhea" id="RHEA-COMP:12135"/>
        <dbReference type="ChEBI" id="CHEBI:57856"/>
        <dbReference type="ChEBI" id="CHEBI:59789"/>
        <dbReference type="ChEBI" id="CHEBI:90516"/>
        <dbReference type="ChEBI" id="CHEBI:90517"/>
        <dbReference type="EC" id="2.1.1.233"/>
    </reaction>
</comment>
<proteinExistence type="inferred from homology"/>
<dbReference type="GO" id="GO:0032259">
    <property type="term" value="P:methylation"/>
    <property type="evidence" value="ECO:0007669"/>
    <property type="project" value="UniProtKB-KW"/>
</dbReference>
<dbReference type="PANTHER" id="PTHR13600">
    <property type="entry name" value="LEUCINE CARBOXYL METHYLTRANSFERASE"/>
    <property type="match status" value="1"/>
</dbReference>
<name>A0A976QQP4_THEOR</name>
<dbReference type="GO" id="GO:0018423">
    <property type="term" value="F:protein C-terminal leucine carboxyl O-methyltransferase activity"/>
    <property type="evidence" value="ECO:0007669"/>
    <property type="project" value="UniProtKB-EC"/>
</dbReference>
<evidence type="ECO:0000256" key="5">
    <source>
        <dbReference type="ARBA" id="ARBA00022679"/>
    </source>
</evidence>
<dbReference type="AlphaFoldDB" id="A0A976QQP4"/>
<evidence type="ECO:0000256" key="3">
    <source>
        <dbReference type="ARBA" id="ARBA00012834"/>
    </source>
</evidence>
<dbReference type="InterPro" id="IPR029063">
    <property type="entry name" value="SAM-dependent_MTases_sf"/>
</dbReference>
<dbReference type="Proteomes" id="UP000244803">
    <property type="component" value="Chromosome 4"/>
</dbReference>
<evidence type="ECO:0000313" key="9">
    <source>
        <dbReference type="Proteomes" id="UP000244803"/>
    </source>
</evidence>
<evidence type="ECO:0000256" key="7">
    <source>
        <dbReference type="ARBA" id="ARBA00032526"/>
    </source>
</evidence>
<organism evidence="8 9">
    <name type="scientific">Theileria orientalis</name>
    <dbReference type="NCBI Taxonomy" id="68886"/>
    <lineage>
        <taxon>Eukaryota</taxon>
        <taxon>Sar</taxon>
        <taxon>Alveolata</taxon>
        <taxon>Apicomplexa</taxon>
        <taxon>Aconoidasida</taxon>
        <taxon>Piroplasmida</taxon>
        <taxon>Theileriidae</taxon>
        <taxon>Theileria</taxon>
    </lineage>
</organism>
<keyword evidence="5" id="KW-0808">Transferase</keyword>
<sequence>MKTRTKAEKTSHVALVEKRIAVELGYYDDEFIDYFVDSATQSPILSIVHYIRTVSIRMVADLFIESFNGQPVQFVNLGGGLDTLCFYLLKKHPNVTCYDTDLESQMKLKCELMSDHKIFTDLIPDLRLEDGLYTSRRYKMLPLDLSRTEDFQRLLDAGLSKEY</sequence>
<dbReference type="EC" id="2.1.1.233" evidence="3"/>
<comment type="similarity">
    <text evidence="2">Belongs to the methyltransferase superfamily. LCMT family.</text>
</comment>
<keyword evidence="6" id="KW-0949">S-adenosyl-L-methionine</keyword>
<accession>A0A976QQP4</accession>
<dbReference type="InterPro" id="IPR016651">
    <property type="entry name" value="LCMT1"/>
</dbReference>
<protein>
    <recommendedName>
        <fullName evidence="3">[phosphatase 2A protein]-leucine-carboxy methyltransferase</fullName>
        <ecNumber evidence="3">2.1.1.233</ecNumber>
    </recommendedName>
    <alternativeName>
        <fullName evidence="7">[Phosphatase 2A protein]-leucine-carboxy methyltransferase 1</fullName>
    </alternativeName>
</protein>
<dbReference type="OrthoDB" id="203237at2759"/>
<dbReference type="Gene3D" id="3.40.50.150">
    <property type="entry name" value="Vaccinia Virus protein VP39"/>
    <property type="match status" value="1"/>
</dbReference>
<dbReference type="PANTHER" id="PTHR13600:SF21">
    <property type="entry name" value="LEUCINE CARBOXYL METHYLTRANSFERASE 1"/>
    <property type="match status" value="1"/>
</dbReference>
<dbReference type="Pfam" id="PF04072">
    <property type="entry name" value="LCM"/>
    <property type="match status" value="1"/>
</dbReference>
<reference evidence="8" key="1">
    <citation type="submission" date="2022-07" db="EMBL/GenBank/DDBJ databases">
        <title>Evaluation of T. orientalis genome assembly methods using nanopore sequencing and analysis of variation between genomes.</title>
        <authorList>
            <person name="Yam J."/>
            <person name="Micallef M.L."/>
            <person name="Liu M."/>
            <person name="Djordjevic S.P."/>
            <person name="Bogema D.R."/>
            <person name="Jenkins C."/>
        </authorList>
    </citation>
    <scope>NUCLEOTIDE SEQUENCE</scope>
    <source>
        <strain evidence="8">Fish Creek</strain>
    </source>
</reference>
<dbReference type="EMBL" id="CP056067">
    <property type="protein sequence ID" value="UKJ89437.2"/>
    <property type="molecule type" value="Genomic_DNA"/>
</dbReference>